<keyword evidence="1" id="KW-0175">Coiled coil</keyword>
<evidence type="ECO:0000256" key="1">
    <source>
        <dbReference type="SAM" id="Coils"/>
    </source>
</evidence>
<proteinExistence type="predicted"/>
<gene>
    <name evidence="3" type="ORF">TWF191_008399</name>
</gene>
<comment type="caution">
    <text evidence="3">The sequence shown here is derived from an EMBL/GenBank/DDBJ whole genome shotgun (WGS) entry which is preliminary data.</text>
</comment>
<evidence type="ECO:0000256" key="2">
    <source>
        <dbReference type="SAM" id="MobiDB-lite"/>
    </source>
</evidence>
<name>A0A6G1MDA8_ORBOL</name>
<organism evidence="3 4">
    <name type="scientific">Orbilia oligospora</name>
    <name type="common">Nematode-trapping fungus</name>
    <name type="synonym">Arthrobotrys oligospora</name>
    <dbReference type="NCBI Taxonomy" id="2813651"/>
    <lineage>
        <taxon>Eukaryota</taxon>
        <taxon>Fungi</taxon>
        <taxon>Dikarya</taxon>
        <taxon>Ascomycota</taxon>
        <taxon>Pezizomycotina</taxon>
        <taxon>Orbiliomycetes</taxon>
        <taxon>Orbiliales</taxon>
        <taxon>Orbiliaceae</taxon>
        <taxon>Orbilia</taxon>
    </lineage>
</organism>
<dbReference type="EMBL" id="WIPF01000057">
    <property type="protein sequence ID" value="KAF3217768.1"/>
    <property type="molecule type" value="Genomic_DNA"/>
</dbReference>
<dbReference type="Proteomes" id="UP000483672">
    <property type="component" value="Unassembled WGS sequence"/>
</dbReference>
<evidence type="ECO:0000313" key="4">
    <source>
        <dbReference type="Proteomes" id="UP000483672"/>
    </source>
</evidence>
<feature type="region of interest" description="Disordered" evidence="2">
    <location>
        <begin position="238"/>
        <end position="259"/>
    </location>
</feature>
<feature type="coiled-coil region" evidence="1">
    <location>
        <begin position="434"/>
        <end position="461"/>
    </location>
</feature>
<evidence type="ECO:0000313" key="3">
    <source>
        <dbReference type="EMBL" id="KAF3217768.1"/>
    </source>
</evidence>
<feature type="compositionally biased region" description="Basic and acidic residues" evidence="2">
    <location>
        <begin position="16"/>
        <end position="26"/>
    </location>
</feature>
<feature type="region of interest" description="Disordered" evidence="2">
    <location>
        <begin position="1"/>
        <end position="26"/>
    </location>
</feature>
<protein>
    <submittedName>
        <fullName evidence="3">Uncharacterized protein</fullName>
    </submittedName>
</protein>
<sequence>MQQSSVLRRTPGSFNLRDRISKPGRPSKELQNEIKYLLNGCPPHYIIEHSSPESLLPLLSCLIRLKSSDEEICTFASLREFSEFTTKCRKSAGPGKIVQSLPHEAASEYSTLLETFQTMILRERTSFDVLRFIFKEELGVDESSHETKKMVLMVIADLPFNVTNWTNIWVGLIQGLWGGIWQVTLFVRRLRDGKVLGKNMEWMPHVAREMQWAQWQIKRRAGEMDDGNLRLQIQGAVGQNGLASRPSQDGHPGRRESLGAVSDTKILDVRLPPILTPPILISPPSPKQNLEVAIPAPKVPAKQSADQRRFPVHVGEQRLPKVIYYSPSPPKSKPKPGSNVLPVAKPKLSEIDIMIGKYAQLPRVKYDQEKQIRQELARQQRSEEEFNIRLRKKYHEARIKEKLDEMAKDTGLIVEGKAAKRKRDEDDEAAKIKRAGAIAELNELHRRLLEHEKELEDNSFENWAGKLLVEETDGEEEEETW</sequence>
<accession>A0A6G1MDA8</accession>
<dbReference type="AlphaFoldDB" id="A0A6G1MDA8"/>
<reference evidence="3 4" key="1">
    <citation type="submission" date="2019-06" db="EMBL/GenBank/DDBJ databases">
        <authorList>
            <person name="Palmer J.M."/>
        </authorList>
    </citation>
    <scope>NUCLEOTIDE SEQUENCE [LARGE SCALE GENOMIC DNA]</scope>
    <source>
        <strain evidence="3 4">TWF191</strain>
    </source>
</reference>